<evidence type="ECO:0000256" key="2">
    <source>
        <dbReference type="ARBA" id="ARBA00022448"/>
    </source>
</evidence>
<comment type="subcellular location">
    <subcellularLocation>
        <location evidence="1">Cell membrane</location>
        <topology evidence="1">Multi-pass membrane protein</topology>
    </subcellularLocation>
</comment>
<dbReference type="PANTHER" id="PTHR42718">
    <property type="entry name" value="MAJOR FACILITATOR SUPERFAMILY MULTIDRUG TRANSPORTER MFSC"/>
    <property type="match status" value="1"/>
</dbReference>
<dbReference type="Proteomes" id="UP000052946">
    <property type="component" value="Unassembled WGS sequence"/>
</dbReference>
<evidence type="ECO:0000313" key="8">
    <source>
        <dbReference type="EMBL" id="GAQ19653.1"/>
    </source>
</evidence>
<feature type="transmembrane region" description="Helical" evidence="6">
    <location>
        <begin position="342"/>
        <end position="359"/>
    </location>
</feature>
<name>A0A0U9HAB1_9BACI</name>
<feature type="transmembrane region" description="Helical" evidence="6">
    <location>
        <begin position="240"/>
        <end position="261"/>
    </location>
</feature>
<feature type="transmembrane region" description="Helical" evidence="6">
    <location>
        <begin position="177"/>
        <end position="195"/>
    </location>
</feature>
<evidence type="ECO:0000256" key="5">
    <source>
        <dbReference type="ARBA" id="ARBA00023136"/>
    </source>
</evidence>
<sequence>MSQQIHTVKSVKGKTAIPQYLVISFLTIFAIGAQYFSNLSYVLNQGVIQIGLHISSDHLLLPSILSNLAFALGVPLGPAFTRKLGLRKNYLLFTLVFLCGSVIDMMSTGIVTLSIGRVIQGIGSGILFLTILPVSLRSFPNKIRNLFLFMIITGLFGASALGALCGSLSLYTDAWRWLFLLNVIASLLCFIIGYFRLPRQEEKAQEQSPLDKRAVVLLCSTILALAVPLCNLTHNGFSSIYVWPFLSIAILLLGLFIYVDLKAEAPLVPFRSLKSAKPVSGTIMAVVSHSSLIIAIAGINGFLLNNMDLSYLNLTYFYFWFLVGIIGSAILKTLLFDKFGAGVLGILGSLVVIYVSFQWRVIGTDISLPFLYFQIACLGCGVSMVLVSGALGTALAGDIHKASHRSATLHSIRNFIGATLSPFIGWLLLRQNTIHYQKITGNLNVGDSSRQLEVGFKKSAILGAYHDLFTLLLILGIIMLIASGAKMITGKGRPLVKKEKQMLQSK</sequence>
<protein>
    <submittedName>
        <fullName evidence="8">Multidrug-efflux transporter 3</fullName>
    </submittedName>
</protein>
<dbReference type="GO" id="GO:0022857">
    <property type="term" value="F:transmembrane transporter activity"/>
    <property type="evidence" value="ECO:0007669"/>
    <property type="project" value="InterPro"/>
</dbReference>
<dbReference type="AlphaFoldDB" id="A0A0U9HAB1"/>
<feature type="transmembrane region" description="Helical" evidence="6">
    <location>
        <begin position="468"/>
        <end position="488"/>
    </location>
</feature>
<evidence type="ECO:0000259" key="7">
    <source>
        <dbReference type="PROSITE" id="PS50850"/>
    </source>
</evidence>
<feature type="domain" description="Major facilitator superfamily (MFS) profile" evidence="7">
    <location>
        <begin position="20"/>
        <end position="494"/>
    </location>
</feature>
<feature type="transmembrane region" description="Helical" evidence="6">
    <location>
        <begin position="412"/>
        <end position="429"/>
    </location>
</feature>
<dbReference type="InterPro" id="IPR036259">
    <property type="entry name" value="MFS_trans_sf"/>
</dbReference>
<feature type="transmembrane region" description="Helical" evidence="6">
    <location>
        <begin position="20"/>
        <end position="39"/>
    </location>
</feature>
<evidence type="ECO:0000256" key="1">
    <source>
        <dbReference type="ARBA" id="ARBA00004651"/>
    </source>
</evidence>
<dbReference type="GO" id="GO:0005886">
    <property type="term" value="C:plasma membrane"/>
    <property type="evidence" value="ECO:0007669"/>
    <property type="project" value="UniProtKB-SubCell"/>
</dbReference>
<keyword evidence="5 6" id="KW-0472">Membrane</keyword>
<reference evidence="8 9" key="2">
    <citation type="journal article" date="2016" name="Genome Announc.">
        <title>Draft Genome Sequence of Oceanobacillus picturae Heshi-B3, Isolated from Fermented Rice Bran in a Traditional Japanese Seafood Dish.</title>
        <authorList>
            <person name="Akuzawa S."/>
            <person name="Nagaoka J."/>
            <person name="Kanekatsu M."/>
            <person name="Kanesaki Y."/>
            <person name="Suzuki T."/>
        </authorList>
    </citation>
    <scope>NUCLEOTIDE SEQUENCE [LARGE SCALE GENOMIC DNA]</scope>
    <source>
        <strain evidence="8 9">Heshi-B3</strain>
    </source>
</reference>
<feature type="transmembrane region" description="Helical" evidence="6">
    <location>
        <begin position="316"/>
        <end position="335"/>
    </location>
</feature>
<feature type="transmembrane region" description="Helical" evidence="6">
    <location>
        <begin position="90"/>
        <end position="112"/>
    </location>
</feature>
<dbReference type="EMBL" id="BBXV01000057">
    <property type="protein sequence ID" value="GAQ19653.1"/>
    <property type="molecule type" value="Genomic_DNA"/>
</dbReference>
<gene>
    <name evidence="8" type="ORF">OPHB3_3636</name>
</gene>
<evidence type="ECO:0000256" key="4">
    <source>
        <dbReference type="ARBA" id="ARBA00022989"/>
    </source>
</evidence>
<reference evidence="9" key="1">
    <citation type="submission" date="2015-07" db="EMBL/GenBank/DDBJ databases">
        <title>Draft Genome Sequence of Oceanobacillus picturae Heshi-B3 that Was Isolated from Fermented Rice Bran with Aging Salted Mackerel, Which Was Named Heshiko as Traditional Fermented Seafood in Japan.</title>
        <authorList>
            <person name="Akuzawa S."/>
            <person name="Nakagawa J."/>
            <person name="Kanekatsu T."/>
            <person name="Kanesaki Y."/>
            <person name="Suzuki T."/>
        </authorList>
    </citation>
    <scope>NUCLEOTIDE SEQUENCE [LARGE SCALE GENOMIC DNA]</scope>
    <source>
        <strain evidence="9">Heshi-B3</strain>
    </source>
</reference>
<keyword evidence="3 6" id="KW-0812">Transmembrane</keyword>
<feature type="transmembrane region" description="Helical" evidence="6">
    <location>
        <begin position="371"/>
        <end position="391"/>
    </location>
</feature>
<dbReference type="Gene3D" id="1.20.1250.20">
    <property type="entry name" value="MFS general substrate transporter like domains"/>
    <property type="match status" value="1"/>
</dbReference>
<feature type="transmembrane region" description="Helical" evidence="6">
    <location>
        <begin position="118"/>
        <end position="139"/>
    </location>
</feature>
<dbReference type="Pfam" id="PF07690">
    <property type="entry name" value="MFS_1"/>
    <property type="match status" value="1"/>
</dbReference>
<evidence type="ECO:0000256" key="3">
    <source>
        <dbReference type="ARBA" id="ARBA00022692"/>
    </source>
</evidence>
<dbReference type="PROSITE" id="PS50850">
    <property type="entry name" value="MFS"/>
    <property type="match status" value="1"/>
</dbReference>
<evidence type="ECO:0000256" key="6">
    <source>
        <dbReference type="SAM" id="Phobius"/>
    </source>
</evidence>
<dbReference type="InterPro" id="IPR020846">
    <property type="entry name" value="MFS_dom"/>
</dbReference>
<dbReference type="InterPro" id="IPR011701">
    <property type="entry name" value="MFS"/>
</dbReference>
<feature type="transmembrane region" description="Helical" evidence="6">
    <location>
        <begin position="59"/>
        <end position="78"/>
    </location>
</feature>
<dbReference type="OrthoDB" id="9807274at2"/>
<accession>A0A0U9HAB1</accession>
<feature type="transmembrane region" description="Helical" evidence="6">
    <location>
        <begin position="282"/>
        <end position="304"/>
    </location>
</feature>
<organism evidence="8 9">
    <name type="scientific">Oceanobacillus picturae</name>
    <dbReference type="NCBI Taxonomy" id="171693"/>
    <lineage>
        <taxon>Bacteria</taxon>
        <taxon>Bacillati</taxon>
        <taxon>Bacillota</taxon>
        <taxon>Bacilli</taxon>
        <taxon>Bacillales</taxon>
        <taxon>Bacillaceae</taxon>
        <taxon>Oceanobacillus</taxon>
    </lineage>
</organism>
<keyword evidence="2" id="KW-0813">Transport</keyword>
<dbReference type="PANTHER" id="PTHR42718:SF9">
    <property type="entry name" value="MAJOR FACILITATOR SUPERFAMILY MULTIDRUG TRANSPORTER MFSC"/>
    <property type="match status" value="1"/>
</dbReference>
<comment type="caution">
    <text evidence="8">The sequence shown here is derived from an EMBL/GenBank/DDBJ whole genome shotgun (WGS) entry which is preliminary data.</text>
</comment>
<keyword evidence="4 6" id="KW-1133">Transmembrane helix</keyword>
<proteinExistence type="predicted"/>
<dbReference type="SUPFAM" id="SSF103473">
    <property type="entry name" value="MFS general substrate transporter"/>
    <property type="match status" value="1"/>
</dbReference>
<dbReference type="RefSeq" id="WP_058951234.1">
    <property type="nucleotide sequence ID" value="NZ_BBXV01000057.1"/>
</dbReference>
<feature type="transmembrane region" description="Helical" evidence="6">
    <location>
        <begin position="146"/>
        <end position="171"/>
    </location>
</feature>
<evidence type="ECO:0000313" key="9">
    <source>
        <dbReference type="Proteomes" id="UP000052946"/>
    </source>
</evidence>